<dbReference type="Proteomes" id="UP000321735">
    <property type="component" value="Chromosome"/>
</dbReference>
<sequence>MARSTESMPRAVYVSKNETRYIEPPEAILMRQLGKTSGYTLYCENYLKCDCTANVKVVNRTGKQAFYLKSNEGHCPDCSYLLDTVSIKERIRNVPKDKKIVLEIDESDMFEVKEKIIKTEGNGKQPIAEGRVLTVPENIIIRQVAGTRNTYIRTVGDLIELLNSEDDAMIKYALKQLYTTNMLYRRGSYEEIWNKRPKHSFIVEGYLDQGGLNLLEEKGYVYAFSSYKSKRADNDIRIMLVHNGNGKKRFQQTVKSLIEWIDKEVEGNRKLALIKGNIVNFYEEKKIIVLHVKDIDIKYRKYEYKPDKQSPQQEILQESSFTEVKQEIKKEPIQEINPENKSLEVEPQFIESKQQLDVYTEEFLLQFISSQQLQKMKQTNVPPLPLKRWFAEGNTGDTEKYVLVPMEKFMGVANTKRSEGNWLNQLYGLNRTTQNLKRIQQDGIQQFKDLIIRKNADVVFNYYEDLDVYYVEEGGTHRSVIAKVLNIDYMMARIEVYKSNGNLEKEQKLFREQLHQLESIIGELGFVAEYNSSKQTIAIFSNNHQLITVLEDVVYPTFYQEGKNHFQYWLSVFRELKEEGVKISKKPYFSRKWILFYKKKINTSSHEEYYFHMLSIYTLAKK</sequence>
<organism evidence="1 2">
    <name type="scientific">Bacillus cereus</name>
    <dbReference type="NCBI Taxonomy" id="1396"/>
    <lineage>
        <taxon>Bacteria</taxon>
        <taxon>Bacillati</taxon>
        <taxon>Bacillota</taxon>
        <taxon>Bacilli</taxon>
        <taxon>Bacillales</taxon>
        <taxon>Bacillaceae</taxon>
        <taxon>Bacillus</taxon>
        <taxon>Bacillus cereus group</taxon>
    </lineage>
</organism>
<evidence type="ECO:0000313" key="2">
    <source>
        <dbReference type="Proteomes" id="UP000321735"/>
    </source>
</evidence>
<dbReference type="AlphaFoldDB" id="A0A9X7M0W5"/>
<protein>
    <submittedName>
        <fullName evidence="1">Uncharacterized protein</fullName>
    </submittedName>
</protein>
<dbReference type="EMBL" id="CP031778">
    <property type="protein sequence ID" value="QDZ76715.1"/>
    <property type="molecule type" value="Genomic_DNA"/>
</dbReference>
<proteinExistence type="predicted"/>
<name>A0A9X7M0W5_BACCE</name>
<evidence type="ECO:0000313" key="1">
    <source>
        <dbReference type="EMBL" id="QDZ76715.1"/>
    </source>
</evidence>
<dbReference type="RefSeq" id="WP_208742706.1">
    <property type="nucleotide sequence ID" value="NZ_CP031778.1"/>
</dbReference>
<accession>A0A9X7M0W5</accession>
<reference evidence="1 2" key="1">
    <citation type="journal article" date="2019" name="Ecotoxicol. Environ. Saf.">
        <title>Microbial characterization of heavy metal resistant bacterial strains isolated from an electroplating wastewater treatment plant.</title>
        <authorList>
            <person name="Cai X."/>
            <person name="Zheng X."/>
            <person name="Zhang D."/>
            <person name="Iqbal W."/>
            <person name="Liu C."/>
            <person name="Yang B."/>
            <person name="Zhao X."/>
            <person name="Lu X."/>
            <person name="Mao Y."/>
        </authorList>
    </citation>
    <scope>NUCLEOTIDE SEQUENCE [LARGE SCALE GENOMIC DNA]</scope>
    <source>
        <strain evidence="1 2">Co1-1</strain>
    </source>
</reference>
<gene>
    <name evidence="1" type="ORF">D0437_28200</name>
</gene>